<protein>
    <submittedName>
        <fullName evidence="1">Uncharacterized protein</fullName>
    </submittedName>
</protein>
<organism evidence="1 2">
    <name type="scientific">Stylosanthes scabra</name>
    <dbReference type="NCBI Taxonomy" id="79078"/>
    <lineage>
        <taxon>Eukaryota</taxon>
        <taxon>Viridiplantae</taxon>
        <taxon>Streptophyta</taxon>
        <taxon>Embryophyta</taxon>
        <taxon>Tracheophyta</taxon>
        <taxon>Spermatophyta</taxon>
        <taxon>Magnoliopsida</taxon>
        <taxon>eudicotyledons</taxon>
        <taxon>Gunneridae</taxon>
        <taxon>Pentapetalae</taxon>
        <taxon>rosids</taxon>
        <taxon>fabids</taxon>
        <taxon>Fabales</taxon>
        <taxon>Fabaceae</taxon>
        <taxon>Papilionoideae</taxon>
        <taxon>50 kb inversion clade</taxon>
        <taxon>dalbergioids sensu lato</taxon>
        <taxon>Dalbergieae</taxon>
        <taxon>Pterocarpus clade</taxon>
        <taxon>Stylosanthes</taxon>
    </lineage>
</organism>
<dbReference type="Proteomes" id="UP001341840">
    <property type="component" value="Unassembled WGS sequence"/>
</dbReference>
<accession>A0ABU6RVJ1</accession>
<evidence type="ECO:0000313" key="1">
    <source>
        <dbReference type="EMBL" id="MED6128141.1"/>
    </source>
</evidence>
<evidence type="ECO:0000313" key="2">
    <source>
        <dbReference type="Proteomes" id="UP001341840"/>
    </source>
</evidence>
<proteinExistence type="predicted"/>
<sequence>MASSSANYDANRFKSAFHQSLFEDYAAAKAVTSEISFDLAEDEHPEIREQVANRGWKRLTNPRTQIRKLLIQEFYENATRTYDQLRTTHPYKSYVRGVVVDFSTIKIRKVLRIRENTPGAETNFITRQTSDLMLDEVL</sequence>
<gene>
    <name evidence="1" type="ORF">PIB30_094808</name>
</gene>
<dbReference type="EMBL" id="JASCZI010032329">
    <property type="protein sequence ID" value="MED6128141.1"/>
    <property type="molecule type" value="Genomic_DNA"/>
</dbReference>
<comment type="caution">
    <text evidence="1">The sequence shown here is derived from an EMBL/GenBank/DDBJ whole genome shotgun (WGS) entry which is preliminary data.</text>
</comment>
<reference evidence="1 2" key="1">
    <citation type="journal article" date="2023" name="Plants (Basel)">
        <title>Bridging the Gap: Combining Genomics and Transcriptomics Approaches to Understand Stylosanthes scabra, an Orphan Legume from the Brazilian Caatinga.</title>
        <authorList>
            <person name="Ferreira-Neto J.R.C."/>
            <person name="da Silva M.D."/>
            <person name="Binneck E."/>
            <person name="de Melo N.F."/>
            <person name="da Silva R.H."/>
            <person name="de Melo A.L.T.M."/>
            <person name="Pandolfi V."/>
            <person name="Bustamante F.O."/>
            <person name="Brasileiro-Vidal A.C."/>
            <person name="Benko-Iseppon A.M."/>
        </authorList>
    </citation>
    <scope>NUCLEOTIDE SEQUENCE [LARGE SCALE GENOMIC DNA]</scope>
    <source>
        <tissue evidence="1">Leaves</tissue>
    </source>
</reference>
<keyword evidence="2" id="KW-1185">Reference proteome</keyword>
<name>A0ABU6RVJ1_9FABA</name>